<dbReference type="AlphaFoldDB" id="A0A0E0AUW7"/>
<organism evidence="1">
    <name type="scientific">Oryza glumipatula</name>
    <dbReference type="NCBI Taxonomy" id="40148"/>
    <lineage>
        <taxon>Eukaryota</taxon>
        <taxon>Viridiplantae</taxon>
        <taxon>Streptophyta</taxon>
        <taxon>Embryophyta</taxon>
        <taxon>Tracheophyta</taxon>
        <taxon>Spermatophyta</taxon>
        <taxon>Magnoliopsida</taxon>
        <taxon>Liliopsida</taxon>
        <taxon>Poales</taxon>
        <taxon>Poaceae</taxon>
        <taxon>BOP clade</taxon>
        <taxon>Oryzoideae</taxon>
        <taxon>Oryzeae</taxon>
        <taxon>Oryzinae</taxon>
        <taxon>Oryza</taxon>
    </lineage>
</organism>
<evidence type="ECO:0000313" key="2">
    <source>
        <dbReference type="Proteomes" id="UP000026961"/>
    </source>
</evidence>
<proteinExistence type="predicted"/>
<dbReference type="Gramene" id="OGLUM08G14150.1">
    <property type="protein sequence ID" value="OGLUM08G14150.1"/>
    <property type="gene ID" value="OGLUM08G14150"/>
</dbReference>
<accession>A0A0E0AUW7</accession>
<sequence length="85" mass="8978">KKKVTAGLLPRLAAVRTQPPANWPRRPLLLPNPALALLPCSASSRARPAAGFGASQPGPHSTALHLVRIDSKVALLNSKEILSFP</sequence>
<keyword evidence="2" id="KW-1185">Reference proteome</keyword>
<dbReference type="HOGENOM" id="CLU_165064_0_0_1"/>
<name>A0A0E0AUW7_9ORYZ</name>
<protein>
    <submittedName>
        <fullName evidence="1">Uncharacterized protein</fullName>
    </submittedName>
</protein>
<reference evidence="1" key="1">
    <citation type="submission" date="2015-04" db="UniProtKB">
        <authorList>
            <consortium name="EnsemblPlants"/>
        </authorList>
    </citation>
    <scope>IDENTIFICATION</scope>
</reference>
<dbReference type="Proteomes" id="UP000026961">
    <property type="component" value="Chromosome 8"/>
</dbReference>
<dbReference type="EnsemblPlants" id="OGLUM08G14150.1">
    <property type="protein sequence ID" value="OGLUM08G14150.1"/>
    <property type="gene ID" value="OGLUM08G14150"/>
</dbReference>
<reference evidence="1" key="2">
    <citation type="submission" date="2018-05" db="EMBL/GenBank/DDBJ databases">
        <title>OgluRS3 (Oryza glumaepatula Reference Sequence Version 3).</title>
        <authorList>
            <person name="Zhang J."/>
            <person name="Kudrna D."/>
            <person name="Lee S."/>
            <person name="Talag J."/>
            <person name="Welchert J."/>
            <person name="Wing R.A."/>
        </authorList>
    </citation>
    <scope>NUCLEOTIDE SEQUENCE [LARGE SCALE GENOMIC DNA]</scope>
</reference>
<evidence type="ECO:0000313" key="1">
    <source>
        <dbReference type="EnsemblPlants" id="OGLUM08G14150.1"/>
    </source>
</evidence>